<dbReference type="Proteomes" id="UP000509192">
    <property type="component" value="Segment"/>
</dbReference>
<dbReference type="RefSeq" id="YP_010738106.1">
    <property type="nucleotide sequence ID" value="NC_073022.1"/>
</dbReference>
<proteinExistence type="predicted"/>
<dbReference type="KEGG" id="vg:79578090"/>
<protein>
    <submittedName>
        <fullName evidence="1">Uncharacterized protein</fullName>
    </submittedName>
</protein>
<dbReference type="GeneID" id="79578090"/>
<dbReference type="EMBL" id="MT135176">
    <property type="protein sequence ID" value="QIQ67996.1"/>
    <property type="molecule type" value="Genomic_DNA"/>
</dbReference>
<organism evidence="1 2">
    <name type="scientific">Hafnia phage yong1</name>
    <dbReference type="NCBI Taxonomy" id="2719181"/>
    <lineage>
        <taxon>Viruses</taxon>
        <taxon>Duplodnaviria</taxon>
        <taxon>Heunggongvirae</taxon>
        <taxon>Uroviricota</taxon>
        <taxon>Caudoviricetes</taxon>
        <taxon>Hafyongvirus</taxon>
        <taxon>Hafyongvirus yong1</taxon>
    </lineage>
</organism>
<sequence length="58" mass="6813">MHICSDDYVVIDKYSGDNFRWIDEVDTPEKRQNLIKFSLEVANIFLRVGAYQRGDSDE</sequence>
<reference evidence="1 2" key="1">
    <citation type="submission" date="2020-02" db="EMBL/GenBank/DDBJ databases">
        <authorList>
            <person name="Li D."/>
            <person name="Pan L."/>
            <person name="Qin W."/>
            <person name="Xu L."/>
            <person name="Lin W."/>
            <person name="Yang J."/>
            <person name="Hong B."/>
            <person name="Xu B."/>
        </authorList>
    </citation>
    <scope>NUCLEOTIDE SEQUENCE [LARGE SCALE GENOMIC DNA]</scope>
</reference>
<accession>A0A7D2LFS6</accession>
<evidence type="ECO:0000313" key="2">
    <source>
        <dbReference type="Proteomes" id="UP000509192"/>
    </source>
</evidence>
<keyword evidence="2" id="KW-1185">Reference proteome</keyword>
<evidence type="ECO:0000313" key="1">
    <source>
        <dbReference type="EMBL" id="QIQ67996.1"/>
    </source>
</evidence>
<name>A0A7D2LFS6_9CAUD</name>